<keyword evidence="2" id="KW-0106">Calcium</keyword>
<keyword evidence="7" id="KW-1185">Reference proteome</keyword>
<dbReference type="Pfam" id="PF22633">
    <property type="entry name" value="F5_F8_type_C_2"/>
    <property type="match status" value="1"/>
</dbReference>
<evidence type="ECO:0000256" key="2">
    <source>
        <dbReference type="ARBA" id="ARBA00022837"/>
    </source>
</evidence>
<keyword evidence="1" id="KW-0479">Metal-binding</keyword>
<feature type="region of interest" description="Disordered" evidence="4">
    <location>
        <begin position="372"/>
        <end position="393"/>
    </location>
</feature>
<dbReference type="EMBL" id="QNRR01000024">
    <property type="protein sequence ID" value="RBP35211.1"/>
    <property type="molecule type" value="Genomic_DNA"/>
</dbReference>
<gene>
    <name evidence="6" type="ORF">DES53_12411</name>
</gene>
<sequence length="1169" mass="129553">MTTAPRLHASATCTVALLSMAGLGQMLHAEENPHGDVFKNRPVPAIVDYNRDVRPIISEKCFHCHGADESSRKAKLRLDLRDEAVKDHKGTFAVKPKDPDNSEVMKRILTKDPDEVMPPPEHGHALSARETEILRKWIAQGAEYAEHWAFVPPVKRMPGGKMDPIDGWIAQKQKEHGLALSPEADRYTLIRRVALDLTGLPPSPEEVKAYLEDTSDTAYASMVDRFLAKPAYGERWARVWLDIARYADSAGYGSDPLRLNIWPYRDWVIEAFNRNLPYDQFTIEQIAGDLLPNATESQLVATAFHRNTMTNTEGGTDDEEFRVAAVKDRIATTMQTWMGLTLGCAQCHSHKFDPITQQEYYEFFAIFNQTEDSDKGDEYPTLPKPTPEQKQKTETLQGEIAALEKRMNETASPELQKELAAWENTIKQPTKWEPLAVTSLKSEKGVKLQQTEDLSILADAAESDVHTLEATTQGKRITGVMVEALASDSLPGKGPGRSGGGNFVLSEFKLSTAPVDKNAAAKRARYVRVSLPGKARLLHLAEVQVFSGGKNVATLGAASQSSTGFSGPANLANDGNTDGDYARKSVSHCAQQDDPWWEIDLKSEMPIDSVTVWNRTDGGTSKRTENFVVTALGGNRQEIFRAQQASEPNPSASFTLGGPTQIAFKDATADFEQQDYFVKHAIDGKDDTGWAVGPSFGIDHRAVFVAARPFGDAGKDTKLTFTLAQHYGSNHTLGRYRISITTDAVPQPAMPENIRNILAMPAKDRSPADAAALLAYYKPMSKTLADTRKELEAKQKTLAGIKPLAVPVMKEFAKDKQRESHFLVKGNFLMPGDKVEPALLKSFHKAPETGPASRLTVAHWLMSRDNPLTARVAVNRLWAQLFGRGLVETEEDFGTQGTLPTHPELLDYLAVQFMDLKWDMKAMIRELVMSRTYRQTGRPTAEAMKQDPRNEWLSHYPRRRLDAEQVRDQALALSGLLSPKMGGPSVYPPQPDGLWRAAFNGQRSWETSKGEDRYRRGLYTFWRRTVPYPSMATFDAPSRENSTMRRLPTNTPLQAFVTLNDPAYVEMAQALGARILREGGTTVEARVKFGLELCLARPVSDEQVTTLVQLYQQELANYEANPEDAKKLSTSTTLPAEKGYSPSTPPAEAAAWTAVANVLLNLDGVLTKG</sequence>
<dbReference type="InterPro" id="IPR022655">
    <property type="entry name" value="DUF1553"/>
</dbReference>
<dbReference type="PANTHER" id="PTHR35889">
    <property type="entry name" value="CYCLOINULO-OLIGOSACCHARIDE FRUCTANOTRANSFERASE-RELATED"/>
    <property type="match status" value="1"/>
</dbReference>
<organism evidence="6 7">
    <name type="scientific">Roseimicrobium gellanilyticum</name>
    <dbReference type="NCBI Taxonomy" id="748857"/>
    <lineage>
        <taxon>Bacteria</taxon>
        <taxon>Pseudomonadati</taxon>
        <taxon>Verrucomicrobiota</taxon>
        <taxon>Verrucomicrobiia</taxon>
        <taxon>Verrucomicrobiales</taxon>
        <taxon>Verrucomicrobiaceae</taxon>
        <taxon>Roseimicrobium</taxon>
    </lineage>
</organism>
<dbReference type="SUPFAM" id="SSF49785">
    <property type="entry name" value="Galactose-binding domain-like"/>
    <property type="match status" value="1"/>
</dbReference>
<evidence type="ECO:0000256" key="4">
    <source>
        <dbReference type="SAM" id="MobiDB-lite"/>
    </source>
</evidence>
<dbReference type="PANTHER" id="PTHR35889:SF3">
    <property type="entry name" value="F-BOX DOMAIN-CONTAINING PROTEIN"/>
    <property type="match status" value="1"/>
</dbReference>
<dbReference type="RefSeq" id="WP_245958312.1">
    <property type="nucleotide sequence ID" value="NZ_QNRR01000024.1"/>
</dbReference>
<protein>
    <submittedName>
        <fullName evidence="6">Cytochrome c</fullName>
    </submittedName>
</protein>
<comment type="caution">
    <text evidence="6">The sequence shown here is derived from an EMBL/GenBank/DDBJ whole genome shotgun (WGS) entry which is preliminary data.</text>
</comment>
<keyword evidence="3" id="KW-1015">Disulfide bond</keyword>
<feature type="region of interest" description="Disordered" evidence="4">
    <location>
        <begin position="1122"/>
        <end position="1145"/>
    </location>
</feature>
<dbReference type="InterPro" id="IPR011444">
    <property type="entry name" value="DUF1549"/>
</dbReference>
<dbReference type="Pfam" id="PF07583">
    <property type="entry name" value="PSCyt2"/>
    <property type="match status" value="1"/>
</dbReference>
<dbReference type="AlphaFoldDB" id="A0A366H052"/>
<evidence type="ECO:0000256" key="3">
    <source>
        <dbReference type="ARBA" id="ARBA00023157"/>
    </source>
</evidence>
<reference evidence="6 7" key="1">
    <citation type="submission" date="2018-06" db="EMBL/GenBank/DDBJ databases">
        <title>Genomic Encyclopedia of Type Strains, Phase IV (KMG-IV): sequencing the most valuable type-strain genomes for metagenomic binning, comparative biology and taxonomic classification.</title>
        <authorList>
            <person name="Goeker M."/>
        </authorList>
    </citation>
    <scope>NUCLEOTIDE SEQUENCE [LARGE SCALE GENOMIC DNA]</scope>
    <source>
        <strain evidence="6 7">DSM 25532</strain>
    </source>
</reference>
<accession>A0A366H052</accession>
<dbReference type="SMART" id="SM00607">
    <property type="entry name" value="FTP"/>
    <property type="match status" value="1"/>
</dbReference>
<dbReference type="GO" id="GO:0046872">
    <property type="term" value="F:metal ion binding"/>
    <property type="evidence" value="ECO:0007669"/>
    <property type="project" value="UniProtKB-KW"/>
</dbReference>
<dbReference type="InterPro" id="IPR008979">
    <property type="entry name" value="Galactose-bd-like_sf"/>
</dbReference>
<dbReference type="InterPro" id="IPR006585">
    <property type="entry name" value="FTP1"/>
</dbReference>
<dbReference type="Proteomes" id="UP000253426">
    <property type="component" value="Unassembled WGS sequence"/>
</dbReference>
<dbReference type="Gene3D" id="2.60.120.260">
    <property type="entry name" value="Galactose-binding domain-like"/>
    <property type="match status" value="1"/>
</dbReference>
<evidence type="ECO:0000313" key="7">
    <source>
        <dbReference type="Proteomes" id="UP000253426"/>
    </source>
</evidence>
<evidence type="ECO:0000313" key="6">
    <source>
        <dbReference type="EMBL" id="RBP35211.1"/>
    </source>
</evidence>
<proteinExistence type="predicted"/>
<feature type="domain" description="Fucolectin tachylectin-4 pentraxin-1" evidence="5">
    <location>
        <begin position="549"/>
        <end position="683"/>
    </location>
</feature>
<name>A0A366H052_9BACT</name>
<dbReference type="Pfam" id="PF07587">
    <property type="entry name" value="PSD1"/>
    <property type="match status" value="1"/>
</dbReference>
<dbReference type="Pfam" id="PF07635">
    <property type="entry name" value="PSCyt1"/>
    <property type="match status" value="1"/>
</dbReference>
<evidence type="ECO:0000259" key="5">
    <source>
        <dbReference type="SMART" id="SM00607"/>
    </source>
</evidence>
<dbReference type="InterPro" id="IPR011429">
    <property type="entry name" value="Cyt_c_Planctomycete-type"/>
</dbReference>
<evidence type="ECO:0000256" key="1">
    <source>
        <dbReference type="ARBA" id="ARBA00022723"/>
    </source>
</evidence>